<gene>
    <name evidence="1" type="ORF">SNAT2548_LOCUS17035</name>
</gene>
<proteinExistence type="predicted"/>
<evidence type="ECO:0000313" key="2">
    <source>
        <dbReference type="Proteomes" id="UP000604046"/>
    </source>
</evidence>
<evidence type="ECO:0000313" key="1">
    <source>
        <dbReference type="EMBL" id="CAE7325414.1"/>
    </source>
</evidence>
<dbReference type="AlphaFoldDB" id="A0A812PA84"/>
<keyword evidence="2" id="KW-1185">Reference proteome</keyword>
<dbReference type="OrthoDB" id="443061at2759"/>
<dbReference type="Proteomes" id="UP000604046">
    <property type="component" value="Unassembled WGS sequence"/>
</dbReference>
<organism evidence="1 2">
    <name type="scientific">Symbiodinium natans</name>
    <dbReference type="NCBI Taxonomy" id="878477"/>
    <lineage>
        <taxon>Eukaryota</taxon>
        <taxon>Sar</taxon>
        <taxon>Alveolata</taxon>
        <taxon>Dinophyceae</taxon>
        <taxon>Suessiales</taxon>
        <taxon>Symbiodiniaceae</taxon>
        <taxon>Symbiodinium</taxon>
    </lineage>
</organism>
<name>A0A812PA84_9DINO</name>
<reference evidence="1" key="1">
    <citation type="submission" date="2021-02" db="EMBL/GenBank/DDBJ databases">
        <authorList>
            <person name="Dougan E. K."/>
            <person name="Rhodes N."/>
            <person name="Thang M."/>
            <person name="Chan C."/>
        </authorList>
    </citation>
    <scope>NUCLEOTIDE SEQUENCE</scope>
</reference>
<dbReference type="EMBL" id="CAJNDS010002099">
    <property type="protein sequence ID" value="CAE7325414.1"/>
    <property type="molecule type" value="Genomic_DNA"/>
</dbReference>
<sequence length="442" mass="48107">MEAALDAAKHLAEVRRALDLAMRQRDAKRLAEAIQAAKQCALAPEELAAAEAVLTEASRREARAALQKAIAAQDVSTLFHAVAEAEAAGIEQEDLEPAKAALDAEVRAATKAGEQRLFDSHAALLPPAGELAFEVSRQSLNAEGYGGFDWKVREHLAFGTVAVGQELATTLEKAWFAKKSNILDELCQNLQSCHISSNGKICKPQALDKTILLKLGHDIKSRISQQTEATWTNFPIALAAMLLYTQQDVDTDRTLLFLDCPSAAVGPQLFAERKEAYDAYRGRMTKGAARRNPMLSGEVGRVATAVLHSALSAGMRQGVDPVAAQPLRQWVKSACLLSVCRQSFEEPRVLTRMLMTLGWPNLSDRGLHELRKKQKDDVIVCPQLLSTSANPGYVDKYLFLGAANLEQHVILTIRAPALNSCILGDEACRVFSGSSSKRPLIF</sequence>
<accession>A0A812PA84</accession>
<comment type="caution">
    <text evidence="1">The sequence shown here is derived from an EMBL/GenBank/DDBJ whole genome shotgun (WGS) entry which is preliminary data.</text>
</comment>
<protein>
    <submittedName>
        <fullName evidence="1">Uncharacterized protein</fullName>
    </submittedName>
</protein>